<dbReference type="AlphaFoldDB" id="A0A179V443"/>
<organism evidence="1 2">
    <name type="scientific">Blastomyces gilchristii (strain SLH14081)</name>
    <name type="common">Blastomyces dermatitidis</name>
    <dbReference type="NCBI Taxonomy" id="559298"/>
    <lineage>
        <taxon>Eukaryota</taxon>
        <taxon>Fungi</taxon>
        <taxon>Dikarya</taxon>
        <taxon>Ascomycota</taxon>
        <taxon>Pezizomycotina</taxon>
        <taxon>Eurotiomycetes</taxon>
        <taxon>Eurotiomycetidae</taxon>
        <taxon>Onygenales</taxon>
        <taxon>Ajellomycetaceae</taxon>
        <taxon>Blastomyces</taxon>
    </lineage>
</organism>
<dbReference type="Proteomes" id="UP000002038">
    <property type="component" value="Unassembled WGS sequence"/>
</dbReference>
<dbReference type="VEuPathDB" id="FungiDB:BDBG_17792"/>
<dbReference type="KEGG" id="bgh:BDBG_17792"/>
<accession>A0A179V443</accession>
<proteinExistence type="predicted"/>
<keyword evidence="2" id="KW-1185">Reference proteome</keyword>
<evidence type="ECO:0000313" key="1">
    <source>
        <dbReference type="EMBL" id="OAT13362.1"/>
    </source>
</evidence>
<protein>
    <submittedName>
        <fullName evidence="1">Uncharacterized protein</fullName>
    </submittedName>
</protein>
<dbReference type="EMBL" id="GG657472">
    <property type="protein sequence ID" value="OAT13362.1"/>
    <property type="molecule type" value="Genomic_DNA"/>
</dbReference>
<dbReference type="GeneID" id="42529372"/>
<dbReference type="RefSeq" id="XP_031580856.1">
    <property type="nucleotide sequence ID" value="XM_031725439.1"/>
</dbReference>
<sequence>MPTHATGVFKRKWITSFDQSLTQESVNKSIAMGTQRPKALSESDWIANRSPEHINKVGIVKYNLNHATKVVAQMHRLTRLVTCT</sequence>
<gene>
    <name evidence="1" type="ORF">BDBG_17792</name>
</gene>
<name>A0A179V443_BLAGS</name>
<reference evidence="2" key="1">
    <citation type="journal article" date="2015" name="PLoS Genet.">
        <title>The dynamic genome and transcriptome of the human fungal pathogen Blastomyces and close relative Emmonsia.</title>
        <authorList>
            <person name="Munoz J.F."/>
            <person name="Gauthier G.M."/>
            <person name="Desjardins C.A."/>
            <person name="Gallo J.E."/>
            <person name="Holder J."/>
            <person name="Sullivan T.D."/>
            <person name="Marty A.J."/>
            <person name="Carmen J.C."/>
            <person name="Chen Z."/>
            <person name="Ding L."/>
            <person name="Gujja S."/>
            <person name="Magrini V."/>
            <person name="Misas E."/>
            <person name="Mitreva M."/>
            <person name="Priest M."/>
            <person name="Saif S."/>
            <person name="Whiston E.A."/>
            <person name="Young S."/>
            <person name="Zeng Q."/>
            <person name="Goldman W.E."/>
            <person name="Mardis E.R."/>
            <person name="Taylor J.W."/>
            <person name="McEwen J.G."/>
            <person name="Clay O.K."/>
            <person name="Klein B.S."/>
            <person name="Cuomo C.A."/>
        </authorList>
    </citation>
    <scope>NUCLEOTIDE SEQUENCE [LARGE SCALE GENOMIC DNA]</scope>
    <source>
        <strain evidence="2">SLH14081</strain>
    </source>
</reference>
<evidence type="ECO:0000313" key="2">
    <source>
        <dbReference type="Proteomes" id="UP000002038"/>
    </source>
</evidence>